<dbReference type="STRING" id="930146.SAMN05192533_114108"/>
<dbReference type="EMBL" id="FOBW01000014">
    <property type="protein sequence ID" value="SEN52067.1"/>
    <property type="molecule type" value="Genomic_DNA"/>
</dbReference>
<keyword evidence="3" id="KW-1185">Reference proteome</keyword>
<proteinExistence type="predicted"/>
<evidence type="ECO:0000313" key="2">
    <source>
        <dbReference type="EMBL" id="SEN52067.1"/>
    </source>
</evidence>
<evidence type="ECO:0000259" key="1">
    <source>
        <dbReference type="PROSITE" id="PS51186"/>
    </source>
</evidence>
<reference evidence="3" key="1">
    <citation type="submission" date="2016-10" db="EMBL/GenBank/DDBJ databases">
        <authorList>
            <person name="Varghese N."/>
            <person name="Submissions S."/>
        </authorList>
    </citation>
    <scope>NUCLEOTIDE SEQUENCE [LARGE SCALE GENOMIC DNA]</scope>
    <source>
        <strain evidence="3">B48,IBRC-M 10115,DSM 25386,CECT 8001</strain>
    </source>
</reference>
<dbReference type="PROSITE" id="PS51186">
    <property type="entry name" value="GNAT"/>
    <property type="match status" value="1"/>
</dbReference>
<dbReference type="SUPFAM" id="SSF55729">
    <property type="entry name" value="Acyl-CoA N-acyltransferases (Nat)"/>
    <property type="match status" value="1"/>
</dbReference>
<dbReference type="Proteomes" id="UP000198553">
    <property type="component" value="Unassembled WGS sequence"/>
</dbReference>
<dbReference type="InterPro" id="IPR016181">
    <property type="entry name" value="Acyl_CoA_acyltransferase"/>
</dbReference>
<dbReference type="RefSeq" id="WP_090748842.1">
    <property type="nucleotide sequence ID" value="NZ_FOBW01000014.1"/>
</dbReference>
<sequence length="151" mass="16735">MEETIRKAESKDIKRLESFLLEANVNAEGVADSIDYYSLLETKSGALKACIGIEPVNGVGMLRSFVLSEGTTQVQILLLFDRVIKIAESKKLDSLYLVTNKETAVSFFNKIGFITVDDIPPALYNNRHFEQVSSVDNSIIMKMPVGNVDNS</sequence>
<accession>A0A1H8H8F6</accession>
<protein>
    <submittedName>
        <fullName evidence="2">N-acetylglutamate synthase, GNAT family</fullName>
    </submittedName>
</protein>
<dbReference type="Gene3D" id="3.40.630.30">
    <property type="match status" value="1"/>
</dbReference>
<name>A0A1H8H8F6_9BACI</name>
<dbReference type="AlphaFoldDB" id="A0A1H8H8F6"/>
<dbReference type="GO" id="GO:0016747">
    <property type="term" value="F:acyltransferase activity, transferring groups other than amino-acyl groups"/>
    <property type="evidence" value="ECO:0007669"/>
    <property type="project" value="InterPro"/>
</dbReference>
<organism evidence="2 3">
    <name type="scientific">Mesobacillus persicus</name>
    <dbReference type="NCBI Taxonomy" id="930146"/>
    <lineage>
        <taxon>Bacteria</taxon>
        <taxon>Bacillati</taxon>
        <taxon>Bacillota</taxon>
        <taxon>Bacilli</taxon>
        <taxon>Bacillales</taxon>
        <taxon>Bacillaceae</taxon>
        <taxon>Mesobacillus</taxon>
    </lineage>
</organism>
<gene>
    <name evidence="2" type="ORF">SAMN05192533_114108</name>
</gene>
<evidence type="ECO:0000313" key="3">
    <source>
        <dbReference type="Proteomes" id="UP000198553"/>
    </source>
</evidence>
<dbReference type="OrthoDB" id="2678531at2"/>
<dbReference type="InterPro" id="IPR000182">
    <property type="entry name" value="GNAT_dom"/>
</dbReference>
<feature type="domain" description="N-acetyltransferase" evidence="1">
    <location>
        <begin position="3"/>
        <end position="146"/>
    </location>
</feature>